<evidence type="ECO:0000256" key="10">
    <source>
        <dbReference type="ARBA" id="ARBA00023004"/>
    </source>
</evidence>
<proteinExistence type="inferred from homology"/>
<feature type="transmembrane region" description="Helical" evidence="12">
    <location>
        <begin position="82"/>
        <end position="100"/>
    </location>
</feature>
<feature type="transmembrane region" description="Helical" evidence="12">
    <location>
        <begin position="297"/>
        <end position="319"/>
    </location>
</feature>
<keyword evidence="6 12" id="KW-0812">Transmembrane</keyword>
<name>A0A9D9GP83_9GAMM</name>
<evidence type="ECO:0000313" key="13">
    <source>
        <dbReference type="EMBL" id="MBO8415507.1"/>
    </source>
</evidence>
<keyword evidence="5" id="KW-0349">Heme</keyword>
<evidence type="ECO:0000256" key="3">
    <source>
        <dbReference type="ARBA" id="ARBA00022448"/>
    </source>
</evidence>
<feature type="transmembrane region" description="Helical" evidence="12">
    <location>
        <begin position="160"/>
        <end position="187"/>
    </location>
</feature>
<dbReference type="PIRSF" id="PIRSF000267">
    <property type="entry name" value="Cyt_oxidse_sub2"/>
    <property type="match status" value="1"/>
</dbReference>
<dbReference type="GO" id="GO:0009055">
    <property type="term" value="F:electron transfer activity"/>
    <property type="evidence" value="ECO:0007669"/>
    <property type="project" value="TreeGrafter"/>
</dbReference>
<keyword evidence="10" id="KW-0408">Iron</keyword>
<protein>
    <submittedName>
        <fullName evidence="13">Cytochrome d ubiquinol oxidase subunit II</fullName>
    </submittedName>
</protein>
<dbReference type="GO" id="GO:0019646">
    <property type="term" value="P:aerobic electron transport chain"/>
    <property type="evidence" value="ECO:0007669"/>
    <property type="project" value="TreeGrafter"/>
</dbReference>
<dbReference type="Pfam" id="PF02322">
    <property type="entry name" value="Cyt_bd_oxida_II"/>
    <property type="match status" value="1"/>
</dbReference>
<keyword evidence="11 12" id="KW-0472">Membrane</keyword>
<dbReference type="EMBL" id="JADINH010000083">
    <property type="protein sequence ID" value="MBO8415507.1"/>
    <property type="molecule type" value="Genomic_DNA"/>
</dbReference>
<dbReference type="AlphaFoldDB" id="A0A9D9GP83"/>
<evidence type="ECO:0000256" key="8">
    <source>
        <dbReference type="ARBA" id="ARBA00022982"/>
    </source>
</evidence>
<dbReference type="GO" id="GO:0046872">
    <property type="term" value="F:metal ion binding"/>
    <property type="evidence" value="ECO:0007669"/>
    <property type="project" value="UniProtKB-KW"/>
</dbReference>
<keyword evidence="8" id="KW-0249">Electron transport</keyword>
<evidence type="ECO:0000256" key="4">
    <source>
        <dbReference type="ARBA" id="ARBA00022475"/>
    </source>
</evidence>
<sequence>MFDYSTLQAIWWVLIGVLLIGFAVTNGMDMAVSVLLFPLCKNNHAERSAIISTIVPHWDGNQVWLITAGGAIFAAWPEVYAASFSGLYWAMLLVLFAIWLRPLAFDYRNHGESERWLNNWDLALTVGSFVPMLIFGVAFGNLLQGLPFWADDNMRWHYDGYFLSALFPLLNPFALLCGIISVLMLLTQGSLWIQLRTVDEIAVRARRITFICGLATVVLFVIAGLWSYSFDGLQYDAPPPAGSYQPITGKSVSVVEHGLFAIYGRLPFAVILPVLAGLFMLLAALNGRKGRASRGILFSSLGIAFTIITAGAALFPFVMPSSIDPASSLTIYDASSSHFTLNVMLWVAVILVPIAVAYTVWAYAKMWNKVSAEDGRRALH</sequence>
<evidence type="ECO:0000256" key="9">
    <source>
        <dbReference type="ARBA" id="ARBA00022989"/>
    </source>
</evidence>
<dbReference type="PANTHER" id="PTHR43141:SF5">
    <property type="entry name" value="CYTOCHROME BD-I UBIQUINOL OXIDASE SUBUNIT 2"/>
    <property type="match status" value="1"/>
</dbReference>
<evidence type="ECO:0000256" key="5">
    <source>
        <dbReference type="ARBA" id="ARBA00022617"/>
    </source>
</evidence>
<comment type="caution">
    <text evidence="13">The sequence shown here is derived from an EMBL/GenBank/DDBJ whole genome shotgun (WGS) entry which is preliminary data.</text>
</comment>
<reference evidence="13" key="1">
    <citation type="submission" date="2020-10" db="EMBL/GenBank/DDBJ databases">
        <authorList>
            <person name="Gilroy R."/>
        </authorList>
    </citation>
    <scope>NUCLEOTIDE SEQUENCE</scope>
    <source>
        <strain evidence="13">17213</strain>
    </source>
</reference>
<dbReference type="PANTHER" id="PTHR43141">
    <property type="entry name" value="CYTOCHROME BD2 SUBUNIT II"/>
    <property type="match status" value="1"/>
</dbReference>
<keyword evidence="3" id="KW-0813">Transport</keyword>
<gene>
    <name evidence="13" type="primary">cydB</name>
    <name evidence="13" type="ORF">IAB19_03885</name>
</gene>
<feature type="transmembrane region" description="Helical" evidence="12">
    <location>
        <begin position="120"/>
        <end position="140"/>
    </location>
</feature>
<dbReference type="InterPro" id="IPR003317">
    <property type="entry name" value="Cyt-d_oxidase_su2"/>
</dbReference>
<comment type="subcellular location">
    <subcellularLocation>
        <location evidence="1">Cell membrane</location>
        <topology evidence="1">Multi-pass membrane protein</topology>
    </subcellularLocation>
</comment>
<dbReference type="GO" id="GO:0005886">
    <property type="term" value="C:plasma membrane"/>
    <property type="evidence" value="ECO:0007669"/>
    <property type="project" value="UniProtKB-SubCell"/>
</dbReference>
<comment type="similarity">
    <text evidence="2">Belongs to the cytochrome ubiquinol oxidase subunit 2 family.</text>
</comment>
<feature type="transmembrane region" description="Helical" evidence="12">
    <location>
        <begin position="266"/>
        <end position="285"/>
    </location>
</feature>
<evidence type="ECO:0000256" key="1">
    <source>
        <dbReference type="ARBA" id="ARBA00004651"/>
    </source>
</evidence>
<evidence type="ECO:0000256" key="2">
    <source>
        <dbReference type="ARBA" id="ARBA00007543"/>
    </source>
</evidence>
<dbReference type="NCBIfam" id="TIGR00203">
    <property type="entry name" value="cydB"/>
    <property type="match status" value="1"/>
</dbReference>
<accession>A0A9D9GP83</accession>
<feature type="transmembrane region" description="Helical" evidence="12">
    <location>
        <begin position="208"/>
        <end position="228"/>
    </location>
</feature>
<evidence type="ECO:0000256" key="12">
    <source>
        <dbReference type="SAM" id="Phobius"/>
    </source>
</evidence>
<feature type="transmembrane region" description="Helical" evidence="12">
    <location>
        <begin position="339"/>
        <end position="361"/>
    </location>
</feature>
<evidence type="ECO:0000256" key="6">
    <source>
        <dbReference type="ARBA" id="ARBA00022692"/>
    </source>
</evidence>
<dbReference type="GO" id="GO:0070069">
    <property type="term" value="C:cytochrome complex"/>
    <property type="evidence" value="ECO:0007669"/>
    <property type="project" value="TreeGrafter"/>
</dbReference>
<keyword evidence="9 12" id="KW-1133">Transmembrane helix</keyword>
<evidence type="ECO:0000313" key="14">
    <source>
        <dbReference type="Proteomes" id="UP000823631"/>
    </source>
</evidence>
<reference evidence="13" key="2">
    <citation type="journal article" date="2021" name="PeerJ">
        <title>Extensive microbial diversity within the chicken gut microbiome revealed by metagenomics and culture.</title>
        <authorList>
            <person name="Gilroy R."/>
            <person name="Ravi A."/>
            <person name="Getino M."/>
            <person name="Pursley I."/>
            <person name="Horton D.L."/>
            <person name="Alikhan N.F."/>
            <person name="Baker D."/>
            <person name="Gharbi K."/>
            <person name="Hall N."/>
            <person name="Watson M."/>
            <person name="Adriaenssens E.M."/>
            <person name="Foster-Nyarko E."/>
            <person name="Jarju S."/>
            <person name="Secka A."/>
            <person name="Antonio M."/>
            <person name="Oren A."/>
            <person name="Chaudhuri R.R."/>
            <person name="La Ragione R."/>
            <person name="Hildebrand F."/>
            <person name="Pallen M.J."/>
        </authorList>
    </citation>
    <scope>NUCLEOTIDE SEQUENCE</scope>
    <source>
        <strain evidence="13">17213</strain>
    </source>
</reference>
<evidence type="ECO:0000256" key="7">
    <source>
        <dbReference type="ARBA" id="ARBA00022723"/>
    </source>
</evidence>
<feature type="transmembrane region" description="Helical" evidence="12">
    <location>
        <begin position="12"/>
        <end position="37"/>
    </location>
</feature>
<dbReference type="GO" id="GO:0016682">
    <property type="term" value="F:oxidoreductase activity, acting on diphenols and related substances as donors, oxygen as acceptor"/>
    <property type="evidence" value="ECO:0007669"/>
    <property type="project" value="TreeGrafter"/>
</dbReference>
<evidence type="ECO:0000256" key="11">
    <source>
        <dbReference type="ARBA" id="ARBA00023136"/>
    </source>
</evidence>
<organism evidence="13 14">
    <name type="scientific">Candidatus Avisuccinivibrio stercorigallinarum</name>
    <dbReference type="NCBI Taxonomy" id="2840704"/>
    <lineage>
        <taxon>Bacteria</taxon>
        <taxon>Pseudomonadati</taxon>
        <taxon>Pseudomonadota</taxon>
        <taxon>Gammaproteobacteria</taxon>
        <taxon>Aeromonadales</taxon>
        <taxon>Succinivibrionaceae</taxon>
        <taxon>Succinivibrionaceae incertae sedis</taxon>
        <taxon>Candidatus Avisuccinivibrio</taxon>
    </lineage>
</organism>
<keyword evidence="7" id="KW-0479">Metal-binding</keyword>
<dbReference type="Proteomes" id="UP000823631">
    <property type="component" value="Unassembled WGS sequence"/>
</dbReference>
<keyword evidence="4" id="KW-1003">Cell membrane</keyword>